<dbReference type="Proteomes" id="UP000229438">
    <property type="component" value="Unassembled WGS sequence"/>
</dbReference>
<gene>
    <name evidence="3" type="ORF">CO015_02605</name>
</gene>
<sequence length="124" mass="13523">MEDANSKPRSSNISLALLATFFIVVILALSFIYWKKIYPEGQSSSQVYVPVSQESSATSQTEAEETQTENETGKTAFTPALIDTETEQAVSSSLADFDSILSDFDSILKDLNSINTTQDNSPTL</sequence>
<dbReference type="AlphaFoldDB" id="A0A2M8G752"/>
<feature type="region of interest" description="Disordered" evidence="1">
    <location>
        <begin position="50"/>
        <end position="76"/>
    </location>
</feature>
<reference evidence="4" key="1">
    <citation type="submission" date="2017-09" db="EMBL/GenBank/DDBJ databases">
        <title>Depth-based differentiation of microbial function through sediment-hosted aquifers and enrichment of novel symbionts in the deep terrestrial subsurface.</title>
        <authorList>
            <person name="Probst A.J."/>
            <person name="Ladd B."/>
            <person name="Jarett J.K."/>
            <person name="Geller-Mcgrath D.E."/>
            <person name="Sieber C.M.K."/>
            <person name="Emerson J.B."/>
            <person name="Anantharaman K."/>
            <person name="Thomas B.C."/>
            <person name="Malmstrom R."/>
            <person name="Stieglmeier M."/>
            <person name="Klingl A."/>
            <person name="Woyke T."/>
            <person name="Ryan C.M."/>
            <person name="Banfield J.F."/>
        </authorList>
    </citation>
    <scope>NUCLEOTIDE SEQUENCE [LARGE SCALE GENOMIC DNA]</scope>
</reference>
<evidence type="ECO:0000256" key="1">
    <source>
        <dbReference type="SAM" id="MobiDB-lite"/>
    </source>
</evidence>
<keyword evidence="2" id="KW-0812">Transmembrane</keyword>
<proteinExistence type="predicted"/>
<keyword evidence="2" id="KW-1133">Transmembrane helix</keyword>
<dbReference type="EMBL" id="PFQS01000056">
    <property type="protein sequence ID" value="PJC68822.1"/>
    <property type="molecule type" value="Genomic_DNA"/>
</dbReference>
<protein>
    <submittedName>
        <fullName evidence="3">Uncharacterized protein</fullName>
    </submittedName>
</protein>
<feature type="compositionally biased region" description="Low complexity" evidence="1">
    <location>
        <begin position="50"/>
        <end position="61"/>
    </location>
</feature>
<feature type="transmembrane region" description="Helical" evidence="2">
    <location>
        <begin position="12"/>
        <end position="34"/>
    </location>
</feature>
<name>A0A2M8G752_UNCKA</name>
<evidence type="ECO:0000313" key="3">
    <source>
        <dbReference type="EMBL" id="PJC68822.1"/>
    </source>
</evidence>
<keyword evidence="2" id="KW-0472">Membrane</keyword>
<comment type="caution">
    <text evidence="3">The sequence shown here is derived from an EMBL/GenBank/DDBJ whole genome shotgun (WGS) entry which is preliminary data.</text>
</comment>
<evidence type="ECO:0000313" key="4">
    <source>
        <dbReference type="Proteomes" id="UP000229438"/>
    </source>
</evidence>
<organism evidence="3 4">
    <name type="scientific">candidate division WWE3 bacterium CG_4_8_14_3_um_filter_42_11</name>
    <dbReference type="NCBI Taxonomy" id="1975076"/>
    <lineage>
        <taxon>Bacteria</taxon>
        <taxon>Katanobacteria</taxon>
    </lineage>
</organism>
<evidence type="ECO:0000256" key="2">
    <source>
        <dbReference type="SAM" id="Phobius"/>
    </source>
</evidence>
<accession>A0A2M8G752</accession>